<dbReference type="GO" id="GO:0046557">
    <property type="term" value="F:glucan endo-1,6-beta-glucosidase activity"/>
    <property type="evidence" value="ECO:0007669"/>
    <property type="project" value="TreeGrafter"/>
</dbReference>
<dbReference type="Gene3D" id="3.20.20.80">
    <property type="entry name" value="Glycosidases"/>
    <property type="match status" value="1"/>
</dbReference>
<dbReference type="SUPFAM" id="SSF51445">
    <property type="entry name" value="(Trans)glycosidases"/>
    <property type="match status" value="1"/>
</dbReference>
<dbReference type="InterPro" id="IPR050386">
    <property type="entry name" value="Glycosyl_hydrolase_5"/>
</dbReference>
<dbReference type="HOGENOM" id="CLU_004624_8_0_1"/>
<comment type="caution">
    <text evidence="5">The sequence shown here is derived from an EMBL/GenBank/DDBJ whole genome shotgun (WGS) entry which is preliminary data.</text>
</comment>
<dbReference type="STRING" id="1109443.G4TYZ0"/>
<evidence type="ECO:0000256" key="4">
    <source>
        <dbReference type="SAM" id="MobiDB-lite"/>
    </source>
</evidence>
<sequence length="453" mass="50099">MVLQDHKMKTISLLEYLTSTFVNVPNVVGIQLLNEPLNVPELYNFYNTVLDAVRSLGPEAKAFPFYLHDAFNIHQGADYVRSRGSEWTVLDRHSYFVFTPDDNAKPASAHSTDIARSGDLGAEMIHIGRNLNGNLITGEWSCALSYTSLAAEVDSVNARRVFCESQQQTYVDAGSGYHFWSYKKENCDEDPSWCFREAVGNALPSTFFSYDIQIGPQNLHLALGAELSTPLAAQSKLPAPGAPPIAPSSKPSQQMVSGGKRNSGPNELHGQSPIPKNKAQDTETQTHEESSAQVRRWHSRDHKAHKIHEHRSRYRLRQDKDAPDGSHIAPSETIDSTIQDTSTKSTLSLSSKPPMVTSSRTASSSNSVPLSPAHQAIQRGFSDGFMTAKLFAQQGPGMSRLGFKWQYVEDSLRAHGSSIIVPGKEGYYREWFDKGLVQGEMMVAQVIERMNAA</sequence>
<dbReference type="OrthoDB" id="1887033at2759"/>
<feature type="compositionally biased region" description="Low complexity" evidence="4">
    <location>
        <begin position="341"/>
        <end position="367"/>
    </location>
</feature>
<accession>G4TYZ0</accession>
<keyword evidence="2" id="KW-0378">Hydrolase</keyword>
<dbReference type="InParanoid" id="G4TYZ0"/>
<dbReference type="eggNOG" id="ENOG502QVVM">
    <property type="taxonomic scope" value="Eukaryota"/>
</dbReference>
<dbReference type="EMBL" id="CAFZ01000812">
    <property type="protein sequence ID" value="CCA76533.1"/>
    <property type="molecule type" value="Genomic_DNA"/>
</dbReference>
<reference evidence="5 6" key="1">
    <citation type="journal article" date="2011" name="PLoS Pathog.">
        <title>Endophytic Life Strategies Decoded by Genome and Transcriptome Analyses of the Mutualistic Root Symbiont Piriformospora indica.</title>
        <authorList>
            <person name="Zuccaro A."/>
            <person name="Lahrmann U."/>
            <person name="Guldener U."/>
            <person name="Langen G."/>
            <person name="Pfiffi S."/>
            <person name="Biedenkopf D."/>
            <person name="Wong P."/>
            <person name="Samans B."/>
            <person name="Grimm C."/>
            <person name="Basiewicz M."/>
            <person name="Murat C."/>
            <person name="Martin F."/>
            <person name="Kogel K.H."/>
        </authorList>
    </citation>
    <scope>NUCLEOTIDE SEQUENCE [LARGE SCALE GENOMIC DNA]</scope>
    <source>
        <strain evidence="5 6">DSM 11827</strain>
    </source>
</reference>
<evidence type="ECO:0000313" key="6">
    <source>
        <dbReference type="Proteomes" id="UP000007148"/>
    </source>
</evidence>
<dbReference type="AlphaFoldDB" id="G4TYZ0"/>
<dbReference type="PANTHER" id="PTHR31297:SF43">
    <property type="entry name" value="GLUCAN 1,3-BETA-GLUCOSIDASE 3"/>
    <property type="match status" value="1"/>
</dbReference>
<keyword evidence="3" id="KW-0326">Glycosidase</keyword>
<protein>
    <submittedName>
        <fullName evidence="5">Related to Glucan 1,3-beta-glucosidase</fullName>
    </submittedName>
</protein>
<evidence type="ECO:0000256" key="3">
    <source>
        <dbReference type="ARBA" id="ARBA00023295"/>
    </source>
</evidence>
<comment type="similarity">
    <text evidence="1">Belongs to the glycosyl hydrolase 5 (cellulase A) family.</text>
</comment>
<organism evidence="5 6">
    <name type="scientific">Serendipita indica (strain DSM 11827)</name>
    <name type="common">Root endophyte fungus</name>
    <name type="synonym">Piriformospora indica</name>
    <dbReference type="NCBI Taxonomy" id="1109443"/>
    <lineage>
        <taxon>Eukaryota</taxon>
        <taxon>Fungi</taxon>
        <taxon>Dikarya</taxon>
        <taxon>Basidiomycota</taxon>
        <taxon>Agaricomycotina</taxon>
        <taxon>Agaricomycetes</taxon>
        <taxon>Sebacinales</taxon>
        <taxon>Serendipitaceae</taxon>
        <taxon>Serendipita</taxon>
    </lineage>
</organism>
<evidence type="ECO:0000256" key="1">
    <source>
        <dbReference type="ARBA" id="ARBA00005641"/>
    </source>
</evidence>
<dbReference type="GO" id="GO:0009251">
    <property type="term" value="P:glucan catabolic process"/>
    <property type="evidence" value="ECO:0007669"/>
    <property type="project" value="TreeGrafter"/>
</dbReference>
<dbReference type="Proteomes" id="UP000007148">
    <property type="component" value="Unassembled WGS sequence"/>
</dbReference>
<evidence type="ECO:0000313" key="5">
    <source>
        <dbReference type="EMBL" id="CCA76533.1"/>
    </source>
</evidence>
<feature type="compositionally biased region" description="Basic and acidic residues" evidence="4">
    <location>
        <begin position="278"/>
        <end position="290"/>
    </location>
</feature>
<name>G4TYZ0_SERID</name>
<feature type="compositionally biased region" description="Basic residues" evidence="4">
    <location>
        <begin position="295"/>
        <end position="315"/>
    </location>
</feature>
<dbReference type="GO" id="GO:0005576">
    <property type="term" value="C:extracellular region"/>
    <property type="evidence" value="ECO:0007669"/>
    <property type="project" value="TreeGrafter"/>
</dbReference>
<dbReference type="PANTHER" id="PTHR31297">
    <property type="entry name" value="GLUCAN ENDO-1,6-BETA-GLUCOSIDASE B"/>
    <property type="match status" value="1"/>
</dbReference>
<gene>
    <name evidence="5" type="ORF">PIIN_10526</name>
</gene>
<dbReference type="InterPro" id="IPR017853">
    <property type="entry name" value="GH"/>
</dbReference>
<evidence type="ECO:0000256" key="2">
    <source>
        <dbReference type="ARBA" id="ARBA00022801"/>
    </source>
</evidence>
<proteinExistence type="inferred from homology"/>
<keyword evidence="6" id="KW-1185">Reference proteome</keyword>
<feature type="region of interest" description="Disordered" evidence="4">
    <location>
        <begin position="234"/>
        <end position="371"/>
    </location>
</feature>
<dbReference type="GO" id="GO:0009986">
    <property type="term" value="C:cell surface"/>
    <property type="evidence" value="ECO:0007669"/>
    <property type="project" value="TreeGrafter"/>
</dbReference>